<dbReference type="InterPro" id="IPR003874">
    <property type="entry name" value="CDC45"/>
</dbReference>
<dbReference type="Pfam" id="PF02724">
    <property type="entry name" value="CDC45"/>
    <property type="match status" value="1"/>
</dbReference>
<keyword evidence="5" id="KW-0131">Cell cycle</keyword>
<evidence type="ECO:0000256" key="2">
    <source>
        <dbReference type="ARBA" id="ARBA00010727"/>
    </source>
</evidence>
<dbReference type="AlphaFoldDB" id="A0A1E7FER0"/>
<dbReference type="OrthoDB" id="10258882at2759"/>
<gene>
    <name evidence="7" type="ORF">FRACYDRAFT_165714</name>
</gene>
<accession>A0A1E7FER0</accession>
<comment type="similarity">
    <text evidence="2">Belongs to the CDC45 family.</text>
</comment>
<dbReference type="GO" id="GO:1902977">
    <property type="term" value="P:mitotic DNA replication preinitiation complex assembly"/>
    <property type="evidence" value="ECO:0007669"/>
    <property type="project" value="TreeGrafter"/>
</dbReference>
<evidence type="ECO:0000256" key="5">
    <source>
        <dbReference type="ARBA" id="ARBA00023306"/>
    </source>
</evidence>
<dbReference type="Proteomes" id="UP000095751">
    <property type="component" value="Unassembled WGS sequence"/>
</dbReference>
<evidence type="ECO:0000256" key="1">
    <source>
        <dbReference type="ARBA" id="ARBA00004123"/>
    </source>
</evidence>
<proteinExistence type="inferred from homology"/>
<dbReference type="GO" id="GO:0031261">
    <property type="term" value="C:DNA replication preinitiation complex"/>
    <property type="evidence" value="ECO:0007669"/>
    <property type="project" value="TreeGrafter"/>
</dbReference>
<dbReference type="GO" id="GO:0003682">
    <property type="term" value="F:chromatin binding"/>
    <property type="evidence" value="ECO:0007669"/>
    <property type="project" value="TreeGrafter"/>
</dbReference>
<dbReference type="GO" id="GO:0003697">
    <property type="term" value="F:single-stranded DNA binding"/>
    <property type="evidence" value="ECO:0007669"/>
    <property type="project" value="TreeGrafter"/>
</dbReference>
<evidence type="ECO:0000256" key="3">
    <source>
        <dbReference type="ARBA" id="ARBA00022705"/>
    </source>
</evidence>
<protein>
    <submittedName>
        <fullName evidence="7">CDC45-like protein</fullName>
    </submittedName>
</protein>
<dbReference type="KEGG" id="fcy:FRACYDRAFT_165714"/>
<name>A0A1E7FER0_9STRA</name>
<dbReference type="EMBL" id="KV784358">
    <property type="protein sequence ID" value="OEU16626.1"/>
    <property type="molecule type" value="Genomic_DNA"/>
</dbReference>
<keyword evidence="8" id="KW-1185">Reference proteome</keyword>
<keyword evidence="4" id="KW-0539">Nucleus</keyword>
<dbReference type="PANTHER" id="PTHR10507:SF0">
    <property type="entry name" value="CELL DIVISION CONTROL PROTEIN 45 HOMOLOG"/>
    <property type="match status" value="1"/>
</dbReference>
<feature type="non-terminal residue" evidence="7">
    <location>
        <position position="1"/>
    </location>
</feature>
<dbReference type="GO" id="GO:0006270">
    <property type="term" value="P:DNA replication initiation"/>
    <property type="evidence" value="ECO:0007669"/>
    <property type="project" value="InterPro"/>
</dbReference>
<feature type="compositionally biased region" description="Polar residues" evidence="6">
    <location>
        <begin position="174"/>
        <end position="183"/>
    </location>
</feature>
<feature type="region of interest" description="Disordered" evidence="6">
    <location>
        <begin position="120"/>
        <end position="211"/>
    </location>
</feature>
<dbReference type="PANTHER" id="PTHR10507">
    <property type="entry name" value="CDC45-RELATED PROTEIN"/>
    <property type="match status" value="1"/>
</dbReference>
<sequence length="641" mass="72070">TALLLCNADVDAMSSARILSYMLRSDGIHYQLLPCTCYSDLERQLTNMVSEGGMDDVSSIVLLNFGATYNLTRLFGKQLLQDGAVKIYVMDCRRPIHLANVYSSRSIVVFFDSAQKINEMPSDGDNLSGDEESSSSDDSDDSDEEDDSSDDDNNGNEGDDDDEEEANFDDTVEGSESGTTAADNRNEDEDDDESPKTTQNKISPRELHSQRRNRLRKYYTDGSYFGSPAAFVAYNLATQLRYGEKGDLLWLACVGVTDAYLHSRLDMVGYAALAQKLSDLCVKLFPNNMYDRALNTVYAEDLIGKNNNNINNNNNSDQNKTKIALSENGRIFSEKDFRFFMLRHSNLLDSMQYSEYVCTRLQVYTKRGEQQLMEMLAKMGYPLDECRQPFPFMKPNLRRRLKEKLGTHAPEYNLDRFEFTSFTRVTGYQSMLSASDASYAVTALLEYETPNELSSGSDDDPTNIIDQENKAGVEAFNNAYDALGNLSSTIGIGAGLRRAMALQKSIIHTAVGLSERGSIALLRHFRYAHVTSTSRDHIFSKPLALTRLAHFLMNMNRENGKWTGTKARPLVLIADKPRSKTCLIVGYEYPERAGDFVKNTFGPMFKQTAESMNGMFKFDSFDSNVVEVDAADVQRFMEQLH</sequence>
<dbReference type="GO" id="GO:0003688">
    <property type="term" value="F:DNA replication origin binding"/>
    <property type="evidence" value="ECO:0007669"/>
    <property type="project" value="TreeGrafter"/>
</dbReference>
<feature type="non-terminal residue" evidence="7">
    <location>
        <position position="641"/>
    </location>
</feature>
<evidence type="ECO:0000313" key="8">
    <source>
        <dbReference type="Proteomes" id="UP000095751"/>
    </source>
</evidence>
<keyword evidence="3" id="KW-0235">DNA replication</keyword>
<comment type="subcellular location">
    <subcellularLocation>
        <location evidence="1">Nucleus</location>
    </subcellularLocation>
</comment>
<reference evidence="7 8" key="1">
    <citation type="submission" date="2016-09" db="EMBL/GenBank/DDBJ databases">
        <title>Extensive genetic diversity and differential bi-allelic expression allows diatom success in the polar Southern Ocean.</title>
        <authorList>
            <consortium name="DOE Joint Genome Institute"/>
            <person name="Mock T."/>
            <person name="Otillar R.P."/>
            <person name="Strauss J."/>
            <person name="Dupont C."/>
            <person name="Frickenhaus S."/>
            <person name="Maumus F."/>
            <person name="Mcmullan M."/>
            <person name="Sanges R."/>
            <person name="Schmutz J."/>
            <person name="Toseland A."/>
            <person name="Valas R."/>
            <person name="Veluchamy A."/>
            <person name="Ward B.J."/>
            <person name="Allen A."/>
            <person name="Barry K."/>
            <person name="Falciatore A."/>
            <person name="Ferrante M."/>
            <person name="Fortunato A.E."/>
            <person name="Gloeckner G."/>
            <person name="Gruber A."/>
            <person name="Hipkin R."/>
            <person name="Janech M."/>
            <person name="Kroth P."/>
            <person name="Leese F."/>
            <person name="Lindquist E."/>
            <person name="Lyon B.R."/>
            <person name="Martin J."/>
            <person name="Mayer C."/>
            <person name="Parker M."/>
            <person name="Quesneville H."/>
            <person name="Raymond J."/>
            <person name="Uhlig C."/>
            <person name="Valentin K.U."/>
            <person name="Worden A.Z."/>
            <person name="Armbrust E.V."/>
            <person name="Bowler C."/>
            <person name="Green B."/>
            <person name="Moulton V."/>
            <person name="Van Oosterhout C."/>
            <person name="Grigoriev I."/>
        </authorList>
    </citation>
    <scope>NUCLEOTIDE SEQUENCE [LARGE SCALE GENOMIC DNA]</scope>
    <source>
        <strain evidence="7 8">CCMP1102</strain>
    </source>
</reference>
<dbReference type="InParanoid" id="A0A1E7FER0"/>
<evidence type="ECO:0000256" key="6">
    <source>
        <dbReference type="SAM" id="MobiDB-lite"/>
    </source>
</evidence>
<evidence type="ECO:0000256" key="4">
    <source>
        <dbReference type="ARBA" id="ARBA00023242"/>
    </source>
</evidence>
<dbReference type="GO" id="GO:0000727">
    <property type="term" value="P:double-strand break repair via break-induced replication"/>
    <property type="evidence" value="ECO:0007669"/>
    <property type="project" value="TreeGrafter"/>
</dbReference>
<organism evidence="7 8">
    <name type="scientific">Fragilariopsis cylindrus CCMP1102</name>
    <dbReference type="NCBI Taxonomy" id="635003"/>
    <lineage>
        <taxon>Eukaryota</taxon>
        <taxon>Sar</taxon>
        <taxon>Stramenopiles</taxon>
        <taxon>Ochrophyta</taxon>
        <taxon>Bacillariophyta</taxon>
        <taxon>Bacillariophyceae</taxon>
        <taxon>Bacillariophycidae</taxon>
        <taxon>Bacillariales</taxon>
        <taxon>Bacillariaceae</taxon>
        <taxon>Fragilariopsis</taxon>
    </lineage>
</organism>
<evidence type="ECO:0000313" key="7">
    <source>
        <dbReference type="EMBL" id="OEU16626.1"/>
    </source>
</evidence>
<feature type="compositionally biased region" description="Acidic residues" evidence="6">
    <location>
        <begin position="128"/>
        <end position="173"/>
    </location>
</feature>